<gene>
    <name evidence="7" type="ORF">BWK72_01605</name>
</gene>
<dbReference type="InterPro" id="IPR004307">
    <property type="entry name" value="TspO_MBR"/>
</dbReference>
<dbReference type="GO" id="GO:0016020">
    <property type="term" value="C:membrane"/>
    <property type="evidence" value="ECO:0007669"/>
    <property type="project" value="UniProtKB-SubCell"/>
</dbReference>
<evidence type="ECO:0000256" key="4">
    <source>
        <dbReference type="ARBA" id="ARBA00022989"/>
    </source>
</evidence>
<dbReference type="Gene3D" id="1.20.1260.100">
    <property type="entry name" value="TspO/MBR protein"/>
    <property type="match status" value="1"/>
</dbReference>
<feature type="transmembrane region" description="Helical" evidence="6">
    <location>
        <begin position="106"/>
        <end position="126"/>
    </location>
</feature>
<comment type="similarity">
    <text evidence="2">Belongs to the TspO/BZRP family.</text>
</comment>
<dbReference type="PIRSF" id="PIRSF005859">
    <property type="entry name" value="PBR"/>
    <property type="match status" value="1"/>
</dbReference>
<evidence type="ECO:0000256" key="2">
    <source>
        <dbReference type="ARBA" id="ARBA00007524"/>
    </source>
</evidence>
<evidence type="ECO:0000256" key="6">
    <source>
        <dbReference type="SAM" id="Phobius"/>
    </source>
</evidence>
<proteinExistence type="inferred from homology"/>
<feature type="transmembrane region" description="Helical" evidence="6">
    <location>
        <begin position="133"/>
        <end position="151"/>
    </location>
</feature>
<feature type="transmembrane region" description="Helical" evidence="6">
    <location>
        <begin position="7"/>
        <end position="27"/>
    </location>
</feature>
<evidence type="ECO:0000256" key="1">
    <source>
        <dbReference type="ARBA" id="ARBA00004141"/>
    </source>
</evidence>
<dbReference type="InterPro" id="IPR038330">
    <property type="entry name" value="TspO/MBR-related_sf"/>
</dbReference>
<dbReference type="AlphaFoldDB" id="A0A1W9L024"/>
<evidence type="ECO:0000313" key="8">
    <source>
        <dbReference type="Proteomes" id="UP000192505"/>
    </source>
</evidence>
<evidence type="ECO:0000313" key="7">
    <source>
        <dbReference type="EMBL" id="OQW89958.1"/>
    </source>
</evidence>
<feature type="transmembrane region" description="Helical" evidence="6">
    <location>
        <begin position="47"/>
        <end position="68"/>
    </location>
</feature>
<protein>
    <submittedName>
        <fullName evidence="7">TspO protein</fullName>
    </submittedName>
</protein>
<sequence length="161" mass="18498">MRRFGGWQTLLIAFVFSFGTASVGSFLTELGPWYFSLKQPSWKPPDAAFGIIWTIIFTLLAFSGSLAWTAAPNASRKRFVLVLFVINALVNMLWSALYFGLHRPDWAMVEWVFLWLSVFSLVWFLWRESRWASILTLPYLTWVSAAGYLNWTTIVLNGPFA</sequence>
<organism evidence="7 8">
    <name type="scientific">Rhodoferax ferrireducens</name>
    <dbReference type="NCBI Taxonomy" id="192843"/>
    <lineage>
        <taxon>Bacteria</taxon>
        <taxon>Pseudomonadati</taxon>
        <taxon>Pseudomonadota</taxon>
        <taxon>Betaproteobacteria</taxon>
        <taxon>Burkholderiales</taxon>
        <taxon>Comamonadaceae</taxon>
        <taxon>Rhodoferax</taxon>
    </lineage>
</organism>
<reference evidence="7 8" key="1">
    <citation type="submission" date="2017-01" db="EMBL/GenBank/DDBJ databases">
        <title>Novel large sulfur bacteria in the metagenomes of groundwater-fed chemosynthetic microbial mats in the Lake Huron basin.</title>
        <authorList>
            <person name="Sharrar A.M."/>
            <person name="Flood B.E."/>
            <person name="Bailey J.V."/>
            <person name="Jones D.S."/>
            <person name="Biddanda B."/>
            <person name="Ruberg S.A."/>
            <person name="Marcus D.N."/>
            <person name="Dick G.J."/>
        </authorList>
    </citation>
    <scope>NUCLEOTIDE SEQUENCE [LARGE SCALE GENOMIC DNA]</scope>
    <source>
        <strain evidence="7">A7</strain>
    </source>
</reference>
<dbReference type="EMBL" id="MTEI01000001">
    <property type="protein sequence ID" value="OQW89958.1"/>
    <property type="molecule type" value="Genomic_DNA"/>
</dbReference>
<dbReference type="Pfam" id="PF03073">
    <property type="entry name" value="TspO_MBR"/>
    <property type="match status" value="1"/>
</dbReference>
<comment type="caution">
    <text evidence="7">The sequence shown here is derived from an EMBL/GenBank/DDBJ whole genome shotgun (WGS) entry which is preliminary data.</text>
</comment>
<evidence type="ECO:0000256" key="3">
    <source>
        <dbReference type="ARBA" id="ARBA00022692"/>
    </source>
</evidence>
<feature type="transmembrane region" description="Helical" evidence="6">
    <location>
        <begin position="80"/>
        <end position="100"/>
    </location>
</feature>
<dbReference type="CDD" id="cd15904">
    <property type="entry name" value="TSPO_MBR"/>
    <property type="match status" value="1"/>
</dbReference>
<dbReference type="PANTHER" id="PTHR10057">
    <property type="entry name" value="PERIPHERAL-TYPE BENZODIAZEPINE RECEPTOR"/>
    <property type="match status" value="1"/>
</dbReference>
<dbReference type="PANTHER" id="PTHR10057:SF0">
    <property type="entry name" value="TRANSLOCATOR PROTEIN"/>
    <property type="match status" value="1"/>
</dbReference>
<keyword evidence="4 6" id="KW-1133">Transmembrane helix</keyword>
<name>A0A1W9L024_9BURK</name>
<keyword evidence="3 6" id="KW-0812">Transmembrane</keyword>
<evidence type="ECO:0000256" key="5">
    <source>
        <dbReference type="ARBA" id="ARBA00023136"/>
    </source>
</evidence>
<comment type="subcellular location">
    <subcellularLocation>
        <location evidence="1">Membrane</location>
        <topology evidence="1">Multi-pass membrane protein</topology>
    </subcellularLocation>
</comment>
<dbReference type="GO" id="GO:0033013">
    <property type="term" value="P:tetrapyrrole metabolic process"/>
    <property type="evidence" value="ECO:0007669"/>
    <property type="project" value="UniProtKB-ARBA"/>
</dbReference>
<dbReference type="FunFam" id="1.20.1260.100:FF:000001">
    <property type="entry name" value="translocator protein 2"/>
    <property type="match status" value="1"/>
</dbReference>
<accession>A0A1W9L024</accession>
<dbReference type="Proteomes" id="UP000192505">
    <property type="component" value="Unassembled WGS sequence"/>
</dbReference>
<keyword evidence="5 6" id="KW-0472">Membrane</keyword>